<dbReference type="PANTHER" id="PTHR46847">
    <property type="entry name" value="D-ALLOSE-BINDING PERIPLASMIC PROTEIN-RELATED"/>
    <property type="match status" value="1"/>
</dbReference>
<keyword evidence="3" id="KW-0732">Signal</keyword>
<dbReference type="Pfam" id="PF13407">
    <property type="entry name" value="Peripla_BP_4"/>
    <property type="match status" value="1"/>
</dbReference>
<evidence type="ECO:0000256" key="1">
    <source>
        <dbReference type="ARBA" id="ARBA00004196"/>
    </source>
</evidence>
<gene>
    <name evidence="5" type="ORF">ACFOHH_10545</name>
</gene>
<dbReference type="InterPro" id="IPR028082">
    <property type="entry name" value="Peripla_BP_I"/>
</dbReference>
<dbReference type="Gene3D" id="3.40.50.2300">
    <property type="match status" value="2"/>
</dbReference>
<reference evidence="6" key="1">
    <citation type="journal article" date="2019" name="Int. J. Syst. Evol. Microbiol.">
        <title>The Global Catalogue of Microorganisms (GCM) 10K type strain sequencing project: providing services to taxonomists for standard genome sequencing and annotation.</title>
        <authorList>
            <consortium name="The Broad Institute Genomics Platform"/>
            <consortium name="The Broad Institute Genome Sequencing Center for Infectious Disease"/>
            <person name="Wu L."/>
            <person name="Ma J."/>
        </authorList>
    </citation>
    <scope>NUCLEOTIDE SEQUENCE [LARGE SCALE GENOMIC DNA]</scope>
    <source>
        <strain evidence="6">KCTC 52677</strain>
    </source>
</reference>
<evidence type="ECO:0000259" key="4">
    <source>
        <dbReference type="Pfam" id="PF13407"/>
    </source>
</evidence>
<dbReference type="Proteomes" id="UP001595377">
    <property type="component" value="Unassembled WGS sequence"/>
</dbReference>
<dbReference type="PANTHER" id="PTHR46847:SF1">
    <property type="entry name" value="D-ALLOSE-BINDING PERIPLASMIC PROTEIN-RELATED"/>
    <property type="match status" value="1"/>
</dbReference>
<keyword evidence="6" id="KW-1185">Reference proteome</keyword>
<organism evidence="5 6">
    <name type="scientific">Shinella pollutisoli</name>
    <dbReference type="NCBI Taxonomy" id="2250594"/>
    <lineage>
        <taxon>Bacteria</taxon>
        <taxon>Pseudomonadati</taxon>
        <taxon>Pseudomonadota</taxon>
        <taxon>Alphaproteobacteria</taxon>
        <taxon>Hyphomicrobiales</taxon>
        <taxon>Rhizobiaceae</taxon>
        <taxon>Shinella</taxon>
    </lineage>
</organism>
<comment type="caution">
    <text evidence="5">The sequence shown here is derived from an EMBL/GenBank/DDBJ whole genome shotgun (WGS) entry which is preliminary data.</text>
</comment>
<dbReference type="InterPro" id="IPR025997">
    <property type="entry name" value="SBP_2_dom"/>
</dbReference>
<evidence type="ECO:0000313" key="6">
    <source>
        <dbReference type="Proteomes" id="UP001595377"/>
    </source>
</evidence>
<dbReference type="CDD" id="cd01536">
    <property type="entry name" value="PBP1_ABC_sugar_binding-like"/>
    <property type="match status" value="1"/>
</dbReference>
<comment type="subcellular location">
    <subcellularLocation>
        <location evidence="1">Cell envelope</location>
    </subcellularLocation>
</comment>
<accession>A0ABV7DF54</accession>
<evidence type="ECO:0000256" key="3">
    <source>
        <dbReference type="ARBA" id="ARBA00022729"/>
    </source>
</evidence>
<evidence type="ECO:0000256" key="2">
    <source>
        <dbReference type="ARBA" id="ARBA00007639"/>
    </source>
</evidence>
<sequence length="284" mass="30233">MGLVSIAATEANNVRYINGAKKAAEELGYEISVVDAAGSADQANAAIQNFAQRGAYAIVDLVFPASSIGAGLDAAKQANIPVVTWGGGLGLSVAATNGSGAPIAEPVIEKLIEDLGGKGELLVLAYRTGEVCRDREILLDKMLEPHPDIKVTKNEVRIPGYFEDGAQHANAWLASRPPGDEKLAIWGCWDDPAIGAIGSLRSQGRDDVMVYGVNGNAQALENIKNGHMNATAWQDSFSEGYNMVKLLADIKKEDWQPKAVEIPAVLVTKETVEDFLKQHPEAAQ</sequence>
<evidence type="ECO:0000313" key="5">
    <source>
        <dbReference type="EMBL" id="MFC3073544.1"/>
    </source>
</evidence>
<proteinExistence type="inferred from homology"/>
<dbReference type="RefSeq" id="WP_257317031.1">
    <property type="nucleotide sequence ID" value="NZ_JANFDG010000024.1"/>
</dbReference>
<dbReference type="EMBL" id="JBHRSP010000016">
    <property type="protein sequence ID" value="MFC3073544.1"/>
    <property type="molecule type" value="Genomic_DNA"/>
</dbReference>
<dbReference type="SUPFAM" id="SSF53822">
    <property type="entry name" value="Periplasmic binding protein-like I"/>
    <property type="match status" value="1"/>
</dbReference>
<name>A0ABV7DF54_9HYPH</name>
<feature type="domain" description="Periplasmic binding protein" evidence="4">
    <location>
        <begin position="16"/>
        <end position="250"/>
    </location>
</feature>
<protein>
    <submittedName>
        <fullName evidence="5">Sugar ABC transporter substrate-binding protein</fullName>
    </submittedName>
</protein>
<comment type="similarity">
    <text evidence="2">Belongs to the bacterial solute-binding protein 2 family.</text>
</comment>